<keyword evidence="1" id="KW-1133">Transmembrane helix</keyword>
<comment type="caution">
    <text evidence="2">The sequence shown here is derived from an EMBL/GenBank/DDBJ whole genome shotgun (WGS) entry which is preliminary data.</text>
</comment>
<sequence length="214" mass="23173">MNREYGLRWSFFTIGLLVLAFGITLTIKGKDLGIGPWDVFHYGLFLKFGLTIGTWSIIAGLILLLVTGLATKTFPKIGAFLNMLLIGIFIDFFNFIIPDTSSIVVQSILFAAGTIIIGYGIGLYVSADFGAGPRDSLMLLIVEKTGWKIQWVRNGIEVAVFVLGWLLGGPVGIGTIIIAFFLGSVVGFALPQCQRFMRSLIARGASAETASPKM</sequence>
<dbReference type="Proteomes" id="UP000325182">
    <property type="component" value="Unassembled WGS sequence"/>
</dbReference>
<feature type="transmembrane region" description="Helical" evidence="1">
    <location>
        <begin position="103"/>
        <end position="130"/>
    </location>
</feature>
<evidence type="ECO:0000256" key="1">
    <source>
        <dbReference type="SAM" id="Phobius"/>
    </source>
</evidence>
<keyword evidence="1" id="KW-0472">Membrane</keyword>
<protein>
    <submittedName>
        <fullName evidence="2">YitT family protein</fullName>
    </submittedName>
</protein>
<dbReference type="PANTHER" id="PTHR40078">
    <property type="entry name" value="INTEGRAL MEMBRANE PROTEIN-RELATED"/>
    <property type="match status" value="1"/>
</dbReference>
<dbReference type="RefSeq" id="WP_113927265.1">
    <property type="nucleotide sequence ID" value="NZ_VTEG01000009.1"/>
</dbReference>
<dbReference type="EMBL" id="VTEG01000009">
    <property type="protein sequence ID" value="TYR98681.1"/>
    <property type="molecule type" value="Genomic_DNA"/>
</dbReference>
<dbReference type="PANTHER" id="PTHR40078:SF1">
    <property type="entry name" value="INTEGRAL MEMBRANE PROTEIN"/>
    <property type="match status" value="1"/>
</dbReference>
<feature type="transmembrane region" description="Helical" evidence="1">
    <location>
        <begin position="7"/>
        <end position="27"/>
    </location>
</feature>
<feature type="transmembrane region" description="Helical" evidence="1">
    <location>
        <begin position="77"/>
        <end position="97"/>
    </location>
</feature>
<dbReference type="AlphaFoldDB" id="A0A5D4MAS2"/>
<keyword evidence="1" id="KW-0812">Transmembrane</keyword>
<dbReference type="Pfam" id="PF19700">
    <property type="entry name" value="DUF6198"/>
    <property type="match status" value="1"/>
</dbReference>
<proteinExistence type="predicted"/>
<accession>A0A5D4MAS2</accession>
<organism evidence="2 3">
    <name type="scientific">Rossellomorea vietnamensis</name>
    <dbReference type="NCBI Taxonomy" id="218284"/>
    <lineage>
        <taxon>Bacteria</taxon>
        <taxon>Bacillati</taxon>
        <taxon>Bacillota</taxon>
        <taxon>Bacilli</taxon>
        <taxon>Bacillales</taxon>
        <taxon>Bacillaceae</taxon>
        <taxon>Rossellomorea</taxon>
    </lineage>
</organism>
<gene>
    <name evidence="2" type="ORF">FZC84_13250</name>
</gene>
<evidence type="ECO:0000313" key="2">
    <source>
        <dbReference type="EMBL" id="TYR98681.1"/>
    </source>
</evidence>
<reference evidence="2 3" key="1">
    <citation type="submission" date="2019-08" db="EMBL/GenBank/DDBJ databases">
        <title>Bacillus genomes from the desert of Cuatro Cienegas, Coahuila.</title>
        <authorList>
            <person name="Olmedo-Alvarez G."/>
        </authorList>
    </citation>
    <scope>NUCLEOTIDE SEQUENCE [LARGE SCALE GENOMIC DNA]</scope>
    <source>
        <strain evidence="2 3">CH128b_4D</strain>
    </source>
</reference>
<dbReference type="InterPro" id="IPR038750">
    <property type="entry name" value="YczE/YyaS-like"/>
</dbReference>
<evidence type="ECO:0000313" key="3">
    <source>
        <dbReference type="Proteomes" id="UP000325182"/>
    </source>
</evidence>
<feature type="transmembrane region" description="Helical" evidence="1">
    <location>
        <begin position="39"/>
        <end position="65"/>
    </location>
</feature>
<name>A0A5D4MAS2_9BACI</name>